<proteinExistence type="inferred from homology"/>
<dbReference type="InterPro" id="IPR036049">
    <property type="entry name" value="Ribosomal_uL29_sf"/>
</dbReference>
<evidence type="ECO:0000313" key="6">
    <source>
        <dbReference type="Proteomes" id="UP000675968"/>
    </source>
</evidence>
<reference evidence="5" key="2">
    <citation type="submission" date="2021-05" db="EMBL/GenBank/DDBJ databases">
        <title>Protein family content uncovers lineage relationships and bacterial pathway maintenance mechanisms in DPANN archaea.</title>
        <authorList>
            <person name="Castelle C.J."/>
            <person name="Meheust R."/>
            <person name="Jaffe A.L."/>
            <person name="Seitz K."/>
            <person name="Gong X."/>
            <person name="Baker B.J."/>
            <person name="Banfield J.F."/>
        </authorList>
    </citation>
    <scope>NUCLEOTIDE SEQUENCE</scope>
    <source>
        <strain evidence="5">RIFCSPLOWO2_01_FULL_AR10_48_17</strain>
    </source>
</reference>
<evidence type="ECO:0000256" key="3">
    <source>
        <dbReference type="ARBA" id="ARBA00023274"/>
    </source>
</evidence>
<dbReference type="AlphaFoldDB" id="A0A8T4L425"/>
<dbReference type="GO" id="GO:0003735">
    <property type="term" value="F:structural constituent of ribosome"/>
    <property type="evidence" value="ECO:0007669"/>
    <property type="project" value="InterPro"/>
</dbReference>
<dbReference type="Pfam" id="PF00831">
    <property type="entry name" value="Ribosomal_L29"/>
    <property type="match status" value="1"/>
</dbReference>
<evidence type="ECO:0000256" key="2">
    <source>
        <dbReference type="ARBA" id="ARBA00022980"/>
    </source>
</evidence>
<dbReference type="GO" id="GO:0005840">
    <property type="term" value="C:ribosome"/>
    <property type="evidence" value="ECO:0007669"/>
    <property type="project" value="UniProtKB-KW"/>
</dbReference>
<accession>A0A8T4L425</accession>
<comment type="caution">
    <text evidence="5">The sequence shown here is derived from an EMBL/GenBank/DDBJ whole genome shotgun (WGS) entry which is preliminary data.</text>
</comment>
<name>A0A8T4L425_9ARCH</name>
<dbReference type="EMBL" id="JAGVWC010000012">
    <property type="protein sequence ID" value="MBS3062083.1"/>
    <property type="molecule type" value="Genomic_DNA"/>
</dbReference>
<dbReference type="GO" id="GO:1990904">
    <property type="term" value="C:ribonucleoprotein complex"/>
    <property type="evidence" value="ECO:0007669"/>
    <property type="project" value="UniProtKB-KW"/>
</dbReference>
<gene>
    <name evidence="5" type="primary">rpmC</name>
    <name evidence="4" type="synonym">rpl29</name>
    <name evidence="5" type="ORF">J4215_05870</name>
</gene>
<keyword evidence="3 4" id="KW-0687">Ribonucleoprotein</keyword>
<dbReference type="Gene3D" id="1.10.287.310">
    <property type="match status" value="1"/>
</dbReference>
<reference evidence="5" key="1">
    <citation type="submission" date="2021-03" db="EMBL/GenBank/DDBJ databases">
        <authorList>
            <person name="Jaffe A."/>
        </authorList>
    </citation>
    <scope>NUCLEOTIDE SEQUENCE</scope>
    <source>
        <strain evidence="5">RIFCSPLOWO2_01_FULL_AR10_48_17</strain>
    </source>
</reference>
<dbReference type="HAMAP" id="MF_00374">
    <property type="entry name" value="Ribosomal_uL29"/>
    <property type="match status" value="1"/>
</dbReference>
<sequence length="75" mass="8325">MKVKEVRALGDQDAETKLAELKKQLAKERGLVASGTRPENPGKIKDMRKTIARILTVSHEKALKQKTKKMIARGG</sequence>
<evidence type="ECO:0000313" key="5">
    <source>
        <dbReference type="EMBL" id="MBS3062083.1"/>
    </source>
</evidence>
<dbReference type="SUPFAM" id="SSF46561">
    <property type="entry name" value="Ribosomal protein L29 (L29p)"/>
    <property type="match status" value="1"/>
</dbReference>
<dbReference type="GO" id="GO:0006412">
    <property type="term" value="P:translation"/>
    <property type="evidence" value="ECO:0007669"/>
    <property type="project" value="UniProtKB-UniRule"/>
</dbReference>
<dbReference type="Proteomes" id="UP000675968">
    <property type="component" value="Unassembled WGS sequence"/>
</dbReference>
<organism evidence="5 6">
    <name type="scientific">Candidatus Iainarchaeum sp</name>
    <dbReference type="NCBI Taxonomy" id="3101447"/>
    <lineage>
        <taxon>Archaea</taxon>
        <taxon>Candidatus Iainarchaeota</taxon>
        <taxon>Candidatus Iainarchaeia</taxon>
        <taxon>Candidatus Iainarchaeales</taxon>
        <taxon>Candidatus Iainarchaeaceae</taxon>
        <taxon>Candidatus Iainarchaeum</taxon>
    </lineage>
</organism>
<protein>
    <recommendedName>
        <fullName evidence="4">Large ribosomal subunit protein uL29</fullName>
    </recommendedName>
</protein>
<evidence type="ECO:0000256" key="4">
    <source>
        <dbReference type="HAMAP-Rule" id="MF_00374"/>
    </source>
</evidence>
<dbReference type="CDD" id="cd00427">
    <property type="entry name" value="Ribosomal_L29_HIP"/>
    <property type="match status" value="1"/>
</dbReference>
<comment type="similarity">
    <text evidence="1 4">Belongs to the universal ribosomal protein uL29 family.</text>
</comment>
<keyword evidence="2 4" id="KW-0689">Ribosomal protein</keyword>
<evidence type="ECO:0000256" key="1">
    <source>
        <dbReference type="ARBA" id="ARBA00009254"/>
    </source>
</evidence>
<dbReference type="InterPro" id="IPR001854">
    <property type="entry name" value="Ribosomal_uL29"/>
</dbReference>
<dbReference type="NCBIfam" id="TIGR00012">
    <property type="entry name" value="L29"/>
    <property type="match status" value="1"/>
</dbReference>